<dbReference type="HOGENOM" id="CLU_2723794_0_0_1"/>
<gene>
    <name evidence="1" type="ORF">M408DRAFT_334376</name>
</gene>
<reference evidence="2" key="2">
    <citation type="submission" date="2015-01" db="EMBL/GenBank/DDBJ databases">
        <title>Evolutionary Origins and Diversification of the Mycorrhizal Mutualists.</title>
        <authorList>
            <consortium name="DOE Joint Genome Institute"/>
            <consortium name="Mycorrhizal Genomics Consortium"/>
            <person name="Kohler A."/>
            <person name="Kuo A."/>
            <person name="Nagy L.G."/>
            <person name="Floudas D."/>
            <person name="Copeland A."/>
            <person name="Barry K.W."/>
            <person name="Cichocki N."/>
            <person name="Veneault-Fourrey C."/>
            <person name="LaButti K."/>
            <person name="Lindquist E.A."/>
            <person name="Lipzen A."/>
            <person name="Lundell T."/>
            <person name="Morin E."/>
            <person name="Murat C."/>
            <person name="Riley R."/>
            <person name="Ohm R."/>
            <person name="Sun H."/>
            <person name="Tunlid A."/>
            <person name="Henrissat B."/>
            <person name="Grigoriev I.V."/>
            <person name="Hibbett D.S."/>
            <person name="Martin F."/>
        </authorList>
    </citation>
    <scope>NUCLEOTIDE SEQUENCE [LARGE SCALE GENOMIC DNA]</scope>
    <source>
        <strain evidence="2">MAFF 305830</strain>
    </source>
</reference>
<accession>A0A0C3AHD6</accession>
<organism evidence="1 2">
    <name type="scientific">Serendipita vermifera MAFF 305830</name>
    <dbReference type="NCBI Taxonomy" id="933852"/>
    <lineage>
        <taxon>Eukaryota</taxon>
        <taxon>Fungi</taxon>
        <taxon>Dikarya</taxon>
        <taxon>Basidiomycota</taxon>
        <taxon>Agaricomycotina</taxon>
        <taxon>Agaricomycetes</taxon>
        <taxon>Sebacinales</taxon>
        <taxon>Serendipitaceae</taxon>
        <taxon>Serendipita</taxon>
    </lineage>
</organism>
<dbReference type="EMBL" id="KN824654">
    <property type="protein sequence ID" value="KIM19509.1"/>
    <property type="molecule type" value="Genomic_DNA"/>
</dbReference>
<name>A0A0C3AHD6_SERVB</name>
<keyword evidence="2" id="KW-1185">Reference proteome</keyword>
<dbReference type="AlphaFoldDB" id="A0A0C3AHD6"/>
<evidence type="ECO:0000313" key="1">
    <source>
        <dbReference type="EMBL" id="KIM19509.1"/>
    </source>
</evidence>
<evidence type="ECO:0000313" key="2">
    <source>
        <dbReference type="Proteomes" id="UP000054097"/>
    </source>
</evidence>
<proteinExistence type="predicted"/>
<sequence length="72" mass="7709">MGRALSDSRGLSKPGGPDKVLTILKLFSLTNRLSKIWESDQGHLEANQSPLSAFSIRVLGSESGLNLLVDVS</sequence>
<reference evidence="1 2" key="1">
    <citation type="submission" date="2014-04" db="EMBL/GenBank/DDBJ databases">
        <authorList>
            <consortium name="DOE Joint Genome Institute"/>
            <person name="Kuo A."/>
            <person name="Zuccaro A."/>
            <person name="Kohler A."/>
            <person name="Nagy L.G."/>
            <person name="Floudas D."/>
            <person name="Copeland A."/>
            <person name="Barry K.W."/>
            <person name="Cichocki N."/>
            <person name="Veneault-Fourrey C."/>
            <person name="LaButti K."/>
            <person name="Lindquist E.A."/>
            <person name="Lipzen A."/>
            <person name="Lundell T."/>
            <person name="Morin E."/>
            <person name="Murat C."/>
            <person name="Sun H."/>
            <person name="Tunlid A."/>
            <person name="Henrissat B."/>
            <person name="Grigoriev I.V."/>
            <person name="Hibbett D.S."/>
            <person name="Martin F."/>
            <person name="Nordberg H.P."/>
            <person name="Cantor M.N."/>
            <person name="Hua S.X."/>
        </authorList>
    </citation>
    <scope>NUCLEOTIDE SEQUENCE [LARGE SCALE GENOMIC DNA]</scope>
    <source>
        <strain evidence="1 2">MAFF 305830</strain>
    </source>
</reference>
<protein>
    <submittedName>
        <fullName evidence="1">Uncharacterized protein</fullName>
    </submittedName>
</protein>
<dbReference type="Proteomes" id="UP000054097">
    <property type="component" value="Unassembled WGS sequence"/>
</dbReference>